<dbReference type="NCBIfam" id="TIGR01488">
    <property type="entry name" value="HAD-SF-IB"/>
    <property type="match status" value="1"/>
</dbReference>
<dbReference type="InterPro" id="IPR023214">
    <property type="entry name" value="HAD_sf"/>
</dbReference>
<evidence type="ECO:0000256" key="1">
    <source>
        <dbReference type="ARBA" id="ARBA00009184"/>
    </source>
</evidence>
<gene>
    <name evidence="6" type="ORF">L1O03_00970</name>
</gene>
<dbReference type="NCBIfam" id="TIGR01490">
    <property type="entry name" value="HAD-SF-IB-hyp1"/>
    <property type="match status" value="1"/>
</dbReference>
<dbReference type="Proteomes" id="UP001139336">
    <property type="component" value="Unassembled WGS sequence"/>
</dbReference>
<keyword evidence="5" id="KW-0472">Membrane</keyword>
<keyword evidence="2" id="KW-0479">Metal-binding</keyword>
<protein>
    <submittedName>
        <fullName evidence="6">HAD-IB family hydrolase</fullName>
    </submittedName>
</protein>
<evidence type="ECO:0000256" key="3">
    <source>
        <dbReference type="ARBA" id="ARBA00022801"/>
    </source>
</evidence>
<dbReference type="RefSeq" id="WP_236117554.1">
    <property type="nucleotide sequence ID" value="NZ_JAKGSI010000001.1"/>
</dbReference>
<dbReference type="InterPro" id="IPR006385">
    <property type="entry name" value="HAD_hydro_SerB1"/>
</dbReference>
<sequence length="267" mass="29075">MSPTAAFFDLDKTIIAVSSSHTLGRKLVLSGMISPGNALHLALDQLSWVFSTQSAEQLDLARERLSSVIEGLSVEKVHDIADATMHSYLTPKIFPEARELIQRHQAHGEDVIIVSASVPELAHIIGQELGIDDIIGTELEIKDGTYTGNIPFYCTGPNKAAAIEKIAQERGYELGDSYAYSDAAADIPMLELVGHPVAVNPDRVLRREATERGWEVLDFRNPDPRITSSATKELGLTTVLLLTLASVGAGTWWFLRDRQGSTSTSAH</sequence>
<keyword evidence="7" id="KW-1185">Reference proteome</keyword>
<dbReference type="InterPro" id="IPR050582">
    <property type="entry name" value="HAD-like_SerB"/>
</dbReference>
<accession>A0A9X1TYE8</accession>
<dbReference type="SUPFAM" id="SSF56784">
    <property type="entry name" value="HAD-like"/>
    <property type="match status" value="1"/>
</dbReference>
<dbReference type="InterPro" id="IPR036412">
    <property type="entry name" value="HAD-like_sf"/>
</dbReference>
<feature type="transmembrane region" description="Helical" evidence="5">
    <location>
        <begin position="234"/>
        <end position="255"/>
    </location>
</feature>
<dbReference type="Gene3D" id="3.40.50.1000">
    <property type="entry name" value="HAD superfamily/HAD-like"/>
    <property type="match status" value="1"/>
</dbReference>
<evidence type="ECO:0000313" key="7">
    <source>
        <dbReference type="Proteomes" id="UP001139336"/>
    </source>
</evidence>
<keyword evidence="3 6" id="KW-0378">Hydrolase</keyword>
<keyword evidence="4" id="KW-0460">Magnesium</keyword>
<dbReference type="AlphaFoldDB" id="A0A9X1TYE8"/>
<dbReference type="CDD" id="cd02612">
    <property type="entry name" value="HAD_PGPPase"/>
    <property type="match status" value="1"/>
</dbReference>
<dbReference type="PANTHER" id="PTHR43344">
    <property type="entry name" value="PHOSPHOSERINE PHOSPHATASE"/>
    <property type="match status" value="1"/>
</dbReference>
<dbReference type="GO" id="GO:0016787">
    <property type="term" value="F:hydrolase activity"/>
    <property type="evidence" value="ECO:0007669"/>
    <property type="project" value="UniProtKB-KW"/>
</dbReference>
<reference evidence="6" key="1">
    <citation type="submission" date="2022-01" db="EMBL/GenBank/DDBJ databases">
        <title>Corynebacterium sp. nov isolated from isolated from the feces of the greater white-fronted geese (Anser albifrons) at Poyang Lake, PR China.</title>
        <authorList>
            <person name="Liu Q."/>
        </authorList>
    </citation>
    <scope>NUCLEOTIDE SEQUENCE</scope>
    <source>
        <strain evidence="6">JCM 32435</strain>
    </source>
</reference>
<comment type="similarity">
    <text evidence="1">Belongs to the HAD-like hydrolase superfamily. SerB family.</text>
</comment>
<dbReference type="GO" id="GO:0046872">
    <property type="term" value="F:metal ion binding"/>
    <property type="evidence" value="ECO:0007669"/>
    <property type="project" value="UniProtKB-KW"/>
</dbReference>
<dbReference type="FunFam" id="3.40.50.1000:FF:000025">
    <property type="entry name" value="HAD hydrolase, family IB"/>
    <property type="match status" value="1"/>
</dbReference>
<comment type="caution">
    <text evidence="6">The sequence shown here is derived from an EMBL/GenBank/DDBJ whole genome shotgun (WGS) entry which is preliminary data.</text>
</comment>
<dbReference type="EMBL" id="JAKGSI010000001">
    <property type="protein sequence ID" value="MCF4005751.1"/>
    <property type="molecule type" value="Genomic_DNA"/>
</dbReference>
<evidence type="ECO:0000256" key="2">
    <source>
        <dbReference type="ARBA" id="ARBA00022723"/>
    </source>
</evidence>
<evidence type="ECO:0000256" key="5">
    <source>
        <dbReference type="SAM" id="Phobius"/>
    </source>
</evidence>
<dbReference type="Gene3D" id="1.20.1440.100">
    <property type="entry name" value="SG protein - dephosphorylation function"/>
    <property type="match status" value="1"/>
</dbReference>
<organism evidence="6 7">
    <name type="scientific">Corynebacterium uropygiale</name>
    <dbReference type="NCBI Taxonomy" id="1775911"/>
    <lineage>
        <taxon>Bacteria</taxon>
        <taxon>Bacillati</taxon>
        <taxon>Actinomycetota</taxon>
        <taxon>Actinomycetes</taxon>
        <taxon>Mycobacteriales</taxon>
        <taxon>Corynebacteriaceae</taxon>
        <taxon>Corynebacterium</taxon>
    </lineage>
</organism>
<keyword evidence="5" id="KW-0812">Transmembrane</keyword>
<proteinExistence type="inferred from homology"/>
<evidence type="ECO:0000313" key="6">
    <source>
        <dbReference type="EMBL" id="MCF4005751.1"/>
    </source>
</evidence>
<evidence type="ECO:0000256" key="4">
    <source>
        <dbReference type="ARBA" id="ARBA00022842"/>
    </source>
</evidence>
<keyword evidence="5" id="KW-1133">Transmembrane helix</keyword>
<dbReference type="Pfam" id="PF12710">
    <property type="entry name" value="HAD"/>
    <property type="match status" value="1"/>
</dbReference>
<dbReference type="PANTHER" id="PTHR43344:SF13">
    <property type="entry name" value="PHOSPHATASE RV3661-RELATED"/>
    <property type="match status" value="1"/>
</dbReference>
<name>A0A9X1TYE8_9CORY</name>